<dbReference type="GO" id="GO:0003676">
    <property type="term" value="F:nucleic acid binding"/>
    <property type="evidence" value="ECO:0007669"/>
    <property type="project" value="InterPro"/>
</dbReference>
<dbReference type="InterPro" id="IPR047089">
    <property type="entry name" value="Asp-tRNA-ligase_1_N"/>
</dbReference>
<dbReference type="InterPro" id="IPR006195">
    <property type="entry name" value="aa-tRNA-synth_II"/>
</dbReference>
<dbReference type="GO" id="GO:0140096">
    <property type="term" value="F:catalytic activity, acting on a protein"/>
    <property type="evidence" value="ECO:0007669"/>
    <property type="project" value="UniProtKB-ARBA"/>
</dbReference>
<gene>
    <name evidence="7" type="primary">aspS</name>
    <name evidence="9" type="ORF">SAMN02745138_01192</name>
</gene>
<keyword evidence="2 7" id="KW-0436">Ligase</keyword>
<dbReference type="NCBIfam" id="TIGR00459">
    <property type="entry name" value="aspS_bact"/>
    <property type="match status" value="1"/>
</dbReference>
<reference evidence="9 10" key="1">
    <citation type="submission" date="2016-11" db="EMBL/GenBank/DDBJ databases">
        <authorList>
            <person name="Jaros S."/>
            <person name="Januszkiewicz K."/>
            <person name="Wedrychowicz H."/>
        </authorList>
    </citation>
    <scope>NUCLEOTIDE SEQUENCE [LARGE SCALE GENOMIC DNA]</scope>
    <source>
        <strain evidence="9 10">DSM 14214</strain>
    </source>
</reference>
<dbReference type="RefSeq" id="WP_072850073.1">
    <property type="nucleotide sequence ID" value="NZ_FRAH01000016.1"/>
</dbReference>
<dbReference type="GO" id="GO:0005524">
    <property type="term" value="F:ATP binding"/>
    <property type="evidence" value="ECO:0007669"/>
    <property type="project" value="UniProtKB-UniRule"/>
</dbReference>
<comment type="catalytic activity">
    <reaction evidence="7">
        <text>tRNA(Asx) + L-aspartate + ATP = L-aspartyl-tRNA(Asx) + AMP + diphosphate</text>
        <dbReference type="Rhea" id="RHEA:18349"/>
        <dbReference type="Rhea" id="RHEA-COMP:9710"/>
        <dbReference type="Rhea" id="RHEA-COMP:9711"/>
        <dbReference type="ChEBI" id="CHEBI:29991"/>
        <dbReference type="ChEBI" id="CHEBI:30616"/>
        <dbReference type="ChEBI" id="CHEBI:33019"/>
        <dbReference type="ChEBI" id="CHEBI:78442"/>
        <dbReference type="ChEBI" id="CHEBI:78516"/>
        <dbReference type="ChEBI" id="CHEBI:456215"/>
        <dbReference type="EC" id="6.1.1.23"/>
    </reaction>
</comment>
<protein>
    <recommendedName>
        <fullName evidence="7">Aspartate--tRNA(Asp/Asn) ligase</fullName>
        <ecNumber evidence="7">6.1.1.23</ecNumber>
    </recommendedName>
    <alternativeName>
        <fullName evidence="7">Aspartyl-tRNA synthetase</fullName>
        <shortName evidence="7">AspRS</shortName>
    </alternativeName>
    <alternativeName>
        <fullName evidence="7">Non-discriminating aspartyl-tRNA synthetase</fullName>
        <shortName evidence="7">ND-AspRS</shortName>
    </alternativeName>
</protein>
<dbReference type="Gene3D" id="3.30.1360.30">
    <property type="entry name" value="GAD-like domain"/>
    <property type="match status" value="1"/>
</dbReference>
<proteinExistence type="inferred from homology"/>
<dbReference type="GO" id="GO:0005737">
    <property type="term" value="C:cytoplasm"/>
    <property type="evidence" value="ECO:0007669"/>
    <property type="project" value="UniProtKB-SubCell"/>
</dbReference>
<evidence type="ECO:0000256" key="4">
    <source>
        <dbReference type="ARBA" id="ARBA00022840"/>
    </source>
</evidence>
<dbReference type="InterPro" id="IPR012340">
    <property type="entry name" value="NA-bd_OB-fold"/>
</dbReference>
<dbReference type="InterPro" id="IPR002312">
    <property type="entry name" value="Asp/Asn-tRNA-synth_IIb"/>
</dbReference>
<dbReference type="EMBL" id="FRAH01000016">
    <property type="protein sequence ID" value="SHK12404.1"/>
    <property type="molecule type" value="Genomic_DNA"/>
</dbReference>
<evidence type="ECO:0000313" key="9">
    <source>
        <dbReference type="EMBL" id="SHK12404.1"/>
    </source>
</evidence>
<dbReference type="PANTHER" id="PTHR22594">
    <property type="entry name" value="ASPARTYL/LYSYL-TRNA SYNTHETASE"/>
    <property type="match status" value="1"/>
</dbReference>
<evidence type="ECO:0000259" key="8">
    <source>
        <dbReference type="PROSITE" id="PS50862"/>
    </source>
</evidence>
<feature type="binding site" evidence="7">
    <location>
        <position position="238"/>
    </location>
    <ligand>
        <name>ATP</name>
        <dbReference type="ChEBI" id="CHEBI:30616"/>
    </ligand>
</feature>
<feature type="binding site" evidence="7">
    <location>
        <begin position="543"/>
        <end position="546"/>
    </location>
    <ligand>
        <name>ATP</name>
        <dbReference type="ChEBI" id="CHEBI:30616"/>
    </ligand>
</feature>
<feature type="domain" description="Aminoacyl-transfer RNA synthetases class-II family profile" evidence="8">
    <location>
        <begin position="152"/>
        <end position="564"/>
    </location>
</feature>
<feature type="binding site" evidence="7">
    <location>
        <position position="457"/>
    </location>
    <ligand>
        <name>L-aspartate</name>
        <dbReference type="ChEBI" id="CHEBI:29991"/>
    </ligand>
</feature>
<feature type="binding site" evidence="7">
    <location>
        <position position="491"/>
    </location>
    <ligand>
        <name>ATP</name>
        <dbReference type="ChEBI" id="CHEBI:30616"/>
    </ligand>
</feature>
<dbReference type="Gene3D" id="3.30.930.10">
    <property type="entry name" value="Bira Bifunctional Protein, Domain 2"/>
    <property type="match status" value="1"/>
</dbReference>
<organism evidence="9 10">
    <name type="scientific">Anaerotignum lactatifermentans DSM 14214</name>
    <dbReference type="NCBI Taxonomy" id="1121323"/>
    <lineage>
        <taxon>Bacteria</taxon>
        <taxon>Bacillati</taxon>
        <taxon>Bacillota</taxon>
        <taxon>Clostridia</taxon>
        <taxon>Lachnospirales</taxon>
        <taxon>Anaerotignaceae</taxon>
        <taxon>Anaerotignum</taxon>
    </lineage>
</organism>
<dbReference type="SUPFAM" id="SSF50249">
    <property type="entry name" value="Nucleic acid-binding proteins"/>
    <property type="match status" value="1"/>
</dbReference>
<evidence type="ECO:0000256" key="7">
    <source>
        <dbReference type="HAMAP-Rule" id="MF_00044"/>
    </source>
</evidence>
<feature type="binding site" evidence="7">
    <location>
        <position position="229"/>
    </location>
    <ligand>
        <name>L-aspartate</name>
        <dbReference type="ChEBI" id="CHEBI:29991"/>
    </ligand>
</feature>
<evidence type="ECO:0000256" key="5">
    <source>
        <dbReference type="ARBA" id="ARBA00022917"/>
    </source>
</evidence>
<dbReference type="CDD" id="cd00777">
    <property type="entry name" value="AspRS_core"/>
    <property type="match status" value="1"/>
</dbReference>
<dbReference type="NCBIfam" id="NF001750">
    <property type="entry name" value="PRK00476.1"/>
    <property type="match status" value="1"/>
</dbReference>
<dbReference type="InterPro" id="IPR004524">
    <property type="entry name" value="Asp-tRNA-ligase_1"/>
</dbReference>
<feature type="binding site" evidence="7">
    <location>
        <begin position="229"/>
        <end position="231"/>
    </location>
    <ligand>
        <name>ATP</name>
        <dbReference type="ChEBI" id="CHEBI:30616"/>
    </ligand>
</feature>
<dbReference type="PANTHER" id="PTHR22594:SF5">
    <property type="entry name" value="ASPARTATE--TRNA LIGASE, MITOCHONDRIAL"/>
    <property type="match status" value="1"/>
</dbReference>
<dbReference type="InterPro" id="IPR004115">
    <property type="entry name" value="GAD-like_sf"/>
</dbReference>
<evidence type="ECO:0000256" key="1">
    <source>
        <dbReference type="ARBA" id="ARBA00006303"/>
    </source>
</evidence>
<dbReference type="InterPro" id="IPR029351">
    <property type="entry name" value="GAD_dom"/>
</dbReference>
<dbReference type="AlphaFoldDB" id="A0A1M6PWP4"/>
<dbReference type="GO" id="GO:0006422">
    <property type="term" value="P:aspartyl-tRNA aminoacylation"/>
    <property type="evidence" value="ECO:0007669"/>
    <property type="project" value="UniProtKB-UniRule"/>
</dbReference>
<dbReference type="GO" id="GO:0050560">
    <property type="term" value="F:aspartate-tRNA(Asn) ligase activity"/>
    <property type="evidence" value="ECO:0007669"/>
    <property type="project" value="UniProtKB-EC"/>
</dbReference>
<dbReference type="GO" id="GO:0004815">
    <property type="term" value="F:aspartate-tRNA ligase activity"/>
    <property type="evidence" value="ECO:0007669"/>
    <property type="project" value="UniProtKB-UniRule"/>
</dbReference>
<evidence type="ECO:0000313" key="10">
    <source>
        <dbReference type="Proteomes" id="UP000183975"/>
    </source>
</evidence>
<dbReference type="Pfam" id="PF01336">
    <property type="entry name" value="tRNA_anti-codon"/>
    <property type="match status" value="1"/>
</dbReference>
<dbReference type="PRINTS" id="PR01042">
    <property type="entry name" value="TRNASYNTHASP"/>
</dbReference>
<dbReference type="HAMAP" id="MF_00044">
    <property type="entry name" value="Asp_tRNA_synth_type1"/>
    <property type="match status" value="1"/>
</dbReference>
<dbReference type="PROSITE" id="PS50862">
    <property type="entry name" value="AA_TRNA_LIGASE_II"/>
    <property type="match status" value="1"/>
</dbReference>
<dbReference type="SUPFAM" id="SSF55681">
    <property type="entry name" value="Class II aaRS and biotin synthetases"/>
    <property type="match status" value="1"/>
</dbReference>
<dbReference type="EC" id="6.1.1.23" evidence="7"/>
<comment type="caution">
    <text evidence="7">Lacks conserved residue(s) required for the propagation of feature annotation.</text>
</comment>
<dbReference type="InterPro" id="IPR047090">
    <property type="entry name" value="AspRS_core"/>
</dbReference>
<dbReference type="InterPro" id="IPR045864">
    <property type="entry name" value="aa-tRNA-synth_II/BPL/LPL"/>
</dbReference>
<keyword evidence="10" id="KW-1185">Reference proteome</keyword>
<comment type="subunit">
    <text evidence="7">Homodimer.</text>
</comment>
<dbReference type="InterPro" id="IPR004365">
    <property type="entry name" value="NA-bd_OB_tRNA"/>
</dbReference>
<keyword evidence="6 7" id="KW-0030">Aminoacyl-tRNA synthetase</keyword>
<evidence type="ECO:0000256" key="3">
    <source>
        <dbReference type="ARBA" id="ARBA00022741"/>
    </source>
</evidence>
<accession>A0A1M6PWP4</accession>
<evidence type="ECO:0000256" key="6">
    <source>
        <dbReference type="ARBA" id="ARBA00023146"/>
    </source>
</evidence>
<sequence>MGESITGLKRSHMCCHVNETMIGQEVTVMGWVQRRRDLGQLIFIALRDRTGLVQIAIDGNTAPKEIFEKAETVRSEYTLAVRGIVTARTEGNINPNMKTGKIEIIASELRILSESETTPFQIEDNITVKDDLRLKYRYLDLRRPCQLKNIVLRHQVVQALRSFLNNEGFLEIETPILGKSTPEGARDYLVPSRVHPGNFYGLPQSPQLYKQLLMVSGMDRYYQIAKCFRDEDLRADRQPEFTQVDMELSFIDVDDIMDINERLMQKVFKDIMNVDVQLPLQRMTYKEAMERFGSDKPDVRFGMELVNISDVVAGTDFVVFKSALEAGGSVRAINAKGCGSFPRKKIDSLVEFVKTYRAKGLAWIVVNEDGSLKSQIAKFFTPEKLQEIVDKMEGKPGDLILICADKDKVVFDSLGALRLELSKMLELTRPDDFRFLWITEFPMLEWDEEENRYVAVHHPFTAPMDEDLELLDTDPGAVRAKAYDIVLNGYELGGGSIRIHRRDIQQKMFELLGFTQEDAQERFGFLLDAFKYGVPPHGGLAFGLDRIIMLMSNAPSIRDVIAFPKVKDASCPMTDAPNVVDQKQLDELAICFNEEILKAAAAETEEA</sequence>
<keyword evidence="7" id="KW-0963">Cytoplasm</keyword>
<dbReference type="OrthoDB" id="9802326at2"/>
<feature type="region of interest" description="Aspartate" evidence="7">
    <location>
        <begin position="207"/>
        <end position="210"/>
    </location>
</feature>
<feature type="site" description="Important for tRNA non-discrimination" evidence="7">
    <location>
        <position position="91"/>
    </location>
</feature>
<keyword evidence="3 7" id="KW-0547">Nucleotide-binding</keyword>
<dbReference type="InterPro" id="IPR004364">
    <property type="entry name" value="Aa-tRNA-synt_II"/>
</dbReference>
<comment type="similarity">
    <text evidence="1 7">Belongs to the class-II aminoacyl-tRNA synthetase family. Type 1 subfamily.</text>
</comment>
<feature type="binding site" evidence="7">
    <location>
        <position position="183"/>
    </location>
    <ligand>
        <name>L-aspartate</name>
        <dbReference type="ChEBI" id="CHEBI:29991"/>
    </ligand>
</feature>
<dbReference type="CDD" id="cd04317">
    <property type="entry name" value="EcAspRS_like_N"/>
    <property type="match status" value="1"/>
</dbReference>
<name>A0A1M6PWP4_9FIRM</name>
<comment type="function">
    <text evidence="7">Aspartyl-tRNA synthetase with relaxed tRNA specificity since it is able to aspartylate not only its cognate tRNA(Asp) but also tRNA(Asn). Reaction proceeds in two steps: L-aspartate is first activated by ATP to form Asp-AMP and then transferred to the acceptor end of tRNA(Asp/Asn).</text>
</comment>
<dbReference type="Gene3D" id="2.40.50.140">
    <property type="entry name" value="Nucleic acid-binding proteins"/>
    <property type="match status" value="1"/>
</dbReference>
<dbReference type="Pfam" id="PF00152">
    <property type="entry name" value="tRNA-synt_2"/>
    <property type="match status" value="1"/>
</dbReference>
<dbReference type="SUPFAM" id="SSF55261">
    <property type="entry name" value="GAD domain-like"/>
    <property type="match status" value="1"/>
</dbReference>
<evidence type="ECO:0000256" key="2">
    <source>
        <dbReference type="ARBA" id="ARBA00022598"/>
    </source>
</evidence>
<dbReference type="Pfam" id="PF02938">
    <property type="entry name" value="GAD"/>
    <property type="match status" value="1"/>
</dbReference>
<dbReference type="GO" id="GO:0016740">
    <property type="term" value="F:transferase activity"/>
    <property type="evidence" value="ECO:0007669"/>
    <property type="project" value="UniProtKB-ARBA"/>
</dbReference>
<keyword evidence="4 7" id="KW-0067">ATP-binding</keyword>
<comment type="subcellular location">
    <subcellularLocation>
        <location evidence="7">Cytoplasm</location>
    </subcellularLocation>
</comment>
<feature type="binding site" evidence="7">
    <location>
        <position position="498"/>
    </location>
    <ligand>
        <name>L-aspartate</name>
        <dbReference type="ChEBI" id="CHEBI:29991"/>
    </ligand>
</feature>
<dbReference type="Proteomes" id="UP000183975">
    <property type="component" value="Unassembled WGS sequence"/>
</dbReference>
<keyword evidence="5 7" id="KW-0648">Protein biosynthesis</keyword>